<dbReference type="EMBL" id="LAQT01000010">
    <property type="protein sequence ID" value="KPC52089.1"/>
    <property type="molecule type" value="Genomic_DNA"/>
</dbReference>
<keyword evidence="4" id="KW-1185">Reference proteome</keyword>
<accession>A0A0N0GMV3</accession>
<dbReference type="InterPro" id="IPR035901">
    <property type="entry name" value="GIY-YIG_endonuc_sf"/>
</dbReference>
<sequence>MAGVARNATDICAATGSALASDRQSAPAAAAWCVYMLACRNGSLYTGISNDVLARYAAHCSGKGARYTRAHPPQQLLAVLHCANRSEASKLEAQIKKLKRPAKLAWCAQNAWTPVA</sequence>
<dbReference type="Proteomes" id="UP000037939">
    <property type="component" value="Unassembled WGS sequence"/>
</dbReference>
<evidence type="ECO:0000313" key="4">
    <source>
        <dbReference type="Proteomes" id="UP000037939"/>
    </source>
</evidence>
<dbReference type="Gene3D" id="3.40.1440.10">
    <property type="entry name" value="GIY-YIG endonuclease"/>
    <property type="match status" value="1"/>
</dbReference>
<dbReference type="SUPFAM" id="SSF82771">
    <property type="entry name" value="GIY-YIG endonuclease"/>
    <property type="match status" value="1"/>
</dbReference>
<comment type="caution">
    <text evidence="3">The sequence shown here is derived from an EMBL/GenBank/DDBJ whole genome shotgun (WGS) entry which is preliminary data.</text>
</comment>
<dbReference type="InterPro" id="IPR050190">
    <property type="entry name" value="UPF0213_domain"/>
</dbReference>
<protein>
    <submittedName>
        <fullName evidence="3">GIY-YIG nuclease superfamily protein</fullName>
    </submittedName>
</protein>
<dbReference type="PROSITE" id="PS50164">
    <property type="entry name" value="GIY_YIG"/>
    <property type="match status" value="1"/>
</dbReference>
<name>A0A0N0GMV3_9NEIS</name>
<evidence type="ECO:0000256" key="1">
    <source>
        <dbReference type="ARBA" id="ARBA00007435"/>
    </source>
</evidence>
<dbReference type="STRING" id="857265.WG78_13555"/>
<proteinExistence type="inferred from homology"/>
<reference evidence="3 4" key="1">
    <citation type="submission" date="2015-07" db="EMBL/GenBank/DDBJ databases">
        <title>Draft genome sequence of the Amantichitinum ursilacus IGB-41, a new chitin-degrading bacterium.</title>
        <authorList>
            <person name="Kirstahler P."/>
            <person name="Guenther M."/>
            <person name="Grumaz C."/>
            <person name="Rupp S."/>
            <person name="Zibek S."/>
            <person name="Sohn K."/>
        </authorList>
    </citation>
    <scope>NUCLEOTIDE SEQUENCE [LARGE SCALE GENOMIC DNA]</scope>
    <source>
        <strain evidence="3 4">IGB-41</strain>
    </source>
</reference>
<dbReference type="AlphaFoldDB" id="A0A0N0GMV3"/>
<evidence type="ECO:0000259" key="2">
    <source>
        <dbReference type="PROSITE" id="PS50164"/>
    </source>
</evidence>
<organism evidence="3 4">
    <name type="scientific">Amantichitinum ursilacus</name>
    <dbReference type="NCBI Taxonomy" id="857265"/>
    <lineage>
        <taxon>Bacteria</taxon>
        <taxon>Pseudomonadati</taxon>
        <taxon>Pseudomonadota</taxon>
        <taxon>Betaproteobacteria</taxon>
        <taxon>Neisseriales</taxon>
        <taxon>Chitinibacteraceae</taxon>
        <taxon>Amantichitinum</taxon>
    </lineage>
</organism>
<dbReference type="InterPro" id="IPR000305">
    <property type="entry name" value="GIY-YIG_endonuc"/>
</dbReference>
<feature type="domain" description="GIY-YIG" evidence="2">
    <location>
        <begin position="30"/>
        <end position="105"/>
    </location>
</feature>
<dbReference type="PANTHER" id="PTHR34477">
    <property type="entry name" value="UPF0213 PROTEIN YHBQ"/>
    <property type="match status" value="1"/>
</dbReference>
<dbReference type="PANTHER" id="PTHR34477:SF1">
    <property type="entry name" value="UPF0213 PROTEIN YHBQ"/>
    <property type="match status" value="1"/>
</dbReference>
<gene>
    <name evidence="3" type="ORF">WG78_13555</name>
</gene>
<dbReference type="PATRIC" id="fig|857265.3.peg.2791"/>
<evidence type="ECO:0000313" key="3">
    <source>
        <dbReference type="EMBL" id="KPC52089.1"/>
    </source>
</evidence>
<dbReference type="Pfam" id="PF01541">
    <property type="entry name" value="GIY-YIG"/>
    <property type="match status" value="1"/>
</dbReference>
<comment type="similarity">
    <text evidence="1">Belongs to the UPF0213 family.</text>
</comment>
<dbReference type="CDD" id="cd10456">
    <property type="entry name" value="GIY-YIG_UPF0213"/>
    <property type="match status" value="1"/>
</dbReference>
<dbReference type="OrthoDB" id="9797095at2"/>